<name>A4BLZ0_9GAMM</name>
<evidence type="ECO:0000313" key="10">
    <source>
        <dbReference type="EMBL" id="EAR23328.1"/>
    </source>
</evidence>
<evidence type="ECO:0000256" key="3">
    <source>
        <dbReference type="ARBA" id="ARBA00022722"/>
    </source>
</evidence>
<dbReference type="HAMAP" id="MF_00265">
    <property type="entry name" value="VapC_Nob1"/>
    <property type="match status" value="1"/>
</dbReference>
<evidence type="ECO:0000256" key="5">
    <source>
        <dbReference type="ARBA" id="ARBA00022801"/>
    </source>
</evidence>
<dbReference type="eggNOG" id="COG1487">
    <property type="taxonomic scope" value="Bacteria"/>
</dbReference>
<feature type="domain" description="PIN" evidence="9">
    <location>
        <begin position="5"/>
        <end position="127"/>
    </location>
</feature>
<dbReference type="CDD" id="cd18735">
    <property type="entry name" value="PIN_HiVapC1-like"/>
    <property type="match status" value="1"/>
</dbReference>
<dbReference type="GO" id="GO:0090729">
    <property type="term" value="F:toxin activity"/>
    <property type="evidence" value="ECO:0007669"/>
    <property type="project" value="UniProtKB-KW"/>
</dbReference>
<sequence>MALRYLLDTNICIYIRRERPLQVRERLARQRPGSVGLSLITWGELLCGAARSQHTALAREKLDAIVAMIPLLPLPLEAAQHYGDIRAALAGAGTPIGANELWIAAHARAADLTVVTNNTREFERVDGLKLENWAQ</sequence>
<comment type="caution">
    <text evidence="10">The sequence shown here is derived from an EMBL/GenBank/DDBJ whole genome shotgun (WGS) entry which is preliminary data.</text>
</comment>
<evidence type="ECO:0000256" key="4">
    <source>
        <dbReference type="ARBA" id="ARBA00022723"/>
    </source>
</evidence>
<dbReference type="GO" id="GO:0004540">
    <property type="term" value="F:RNA nuclease activity"/>
    <property type="evidence" value="ECO:0007669"/>
    <property type="project" value="InterPro"/>
</dbReference>
<dbReference type="PANTHER" id="PTHR33653:SF1">
    <property type="entry name" value="RIBONUCLEASE VAPC2"/>
    <property type="match status" value="1"/>
</dbReference>
<feature type="binding site" evidence="8">
    <location>
        <position position="8"/>
    </location>
    <ligand>
        <name>Mg(2+)</name>
        <dbReference type="ChEBI" id="CHEBI:18420"/>
    </ligand>
</feature>
<reference evidence="10 11" key="1">
    <citation type="submission" date="2006-02" db="EMBL/GenBank/DDBJ databases">
        <authorList>
            <person name="Waterbury J."/>
            <person name="Ferriera S."/>
            <person name="Johnson J."/>
            <person name="Kravitz S."/>
            <person name="Halpern A."/>
            <person name="Remington K."/>
            <person name="Beeson K."/>
            <person name="Tran B."/>
            <person name="Rogers Y.-H."/>
            <person name="Friedman R."/>
            <person name="Venter J.C."/>
        </authorList>
    </citation>
    <scope>NUCLEOTIDE SEQUENCE [LARGE SCALE GENOMIC DNA]</scope>
    <source>
        <strain evidence="10 11">Nb-231</strain>
    </source>
</reference>
<keyword evidence="4 8" id="KW-0479">Metal-binding</keyword>
<keyword evidence="8" id="KW-0800">Toxin</keyword>
<keyword evidence="3 8" id="KW-0540">Nuclease</keyword>
<keyword evidence="2 8" id="KW-1277">Toxin-antitoxin system</keyword>
<comment type="function">
    <text evidence="8">Toxic component of a toxin-antitoxin (TA) system. An RNase.</text>
</comment>
<keyword evidence="11" id="KW-1185">Reference proteome</keyword>
<evidence type="ECO:0000256" key="8">
    <source>
        <dbReference type="HAMAP-Rule" id="MF_00265"/>
    </source>
</evidence>
<dbReference type="STRING" id="314278.NB231_15948"/>
<dbReference type="PANTHER" id="PTHR33653">
    <property type="entry name" value="RIBONUCLEASE VAPC2"/>
    <property type="match status" value="1"/>
</dbReference>
<evidence type="ECO:0000256" key="7">
    <source>
        <dbReference type="ARBA" id="ARBA00038093"/>
    </source>
</evidence>
<dbReference type="InterPro" id="IPR050556">
    <property type="entry name" value="Type_II_TA_system_RNase"/>
</dbReference>
<comment type="similarity">
    <text evidence="7 8">Belongs to the PINc/VapC protein family.</text>
</comment>
<evidence type="ECO:0000256" key="6">
    <source>
        <dbReference type="ARBA" id="ARBA00022842"/>
    </source>
</evidence>
<dbReference type="Proteomes" id="UP000003374">
    <property type="component" value="Unassembled WGS sequence"/>
</dbReference>
<protein>
    <recommendedName>
        <fullName evidence="8">Ribonuclease VapC</fullName>
        <shortName evidence="8">RNase VapC</shortName>
        <ecNumber evidence="8">3.1.-.-</ecNumber>
    </recommendedName>
    <alternativeName>
        <fullName evidence="8">Toxin VapC</fullName>
    </alternativeName>
</protein>
<proteinExistence type="inferred from homology"/>
<gene>
    <name evidence="8" type="primary">vapC</name>
    <name evidence="10" type="ORF">NB231_15948</name>
</gene>
<dbReference type="Pfam" id="PF01850">
    <property type="entry name" value="PIN"/>
    <property type="match status" value="1"/>
</dbReference>
<dbReference type="GO" id="GO:0000287">
    <property type="term" value="F:magnesium ion binding"/>
    <property type="evidence" value="ECO:0007669"/>
    <property type="project" value="UniProtKB-UniRule"/>
</dbReference>
<comment type="cofactor">
    <cofactor evidence="1 8">
        <name>Mg(2+)</name>
        <dbReference type="ChEBI" id="CHEBI:18420"/>
    </cofactor>
</comment>
<accession>A4BLZ0</accession>
<keyword evidence="6 8" id="KW-0460">Magnesium</keyword>
<dbReference type="InterPro" id="IPR029060">
    <property type="entry name" value="PIN-like_dom_sf"/>
</dbReference>
<evidence type="ECO:0000256" key="2">
    <source>
        <dbReference type="ARBA" id="ARBA00022649"/>
    </source>
</evidence>
<dbReference type="SUPFAM" id="SSF88723">
    <property type="entry name" value="PIN domain-like"/>
    <property type="match status" value="1"/>
</dbReference>
<dbReference type="AlphaFoldDB" id="A4BLZ0"/>
<dbReference type="EC" id="3.1.-.-" evidence="8"/>
<dbReference type="InterPro" id="IPR022907">
    <property type="entry name" value="VapC_family"/>
</dbReference>
<dbReference type="OrthoDB" id="9796690at2"/>
<comment type="caution">
    <text evidence="8">Lacks conserved residue(s) required for the propagation of feature annotation.</text>
</comment>
<dbReference type="EMBL" id="AAOF01000001">
    <property type="protein sequence ID" value="EAR23328.1"/>
    <property type="molecule type" value="Genomic_DNA"/>
</dbReference>
<evidence type="ECO:0000259" key="9">
    <source>
        <dbReference type="Pfam" id="PF01850"/>
    </source>
</evidence>
<evidence type="ECO:0000256" key="1">
    <source>
        <dbReference type="ARBA" id="ARBA00001946"/>
    </source>
</evidence>
<evidence type="ECO:0000313" key="11">
    <source>
        <dbReference type="Proteomes" id="UP000003374"/>
    </source>
</evidence>
<organism evidence="10 11">
    <name type="scientific">Nitrococcus mobilis Nb-231</name>
    <dbReference type="NCBI Taxonomy" id="314278"/>
    <lineage>
        <taxon>Bacteria</taxon>
        <taxon>Pseudomonadati</taxon>
        <taxon>Pseudomonadota</taxon>
        <taxon>Gammaproteobacteria</taxon>
        <taxon>Chromatiales</taxon>
        <taxon>Ectothiorhodospiraceae</taxon>
        <taxon>Nitrococcus</taxon>
    </lineage>
</organism>
<dbReference type="Gene3D" id="3.40.50.1010">
    <property type="entry name" value="5'-nuclease"/>
    <property type="match status" value="1"/>
</dbReference>
<dbReference type="InterPro" id="IPR002716">
    <property type="entry name" value="PIN_dom"/>
</dbReference>
<dbReference type="HOGENOM" id="CLU_118482_5_3_6"/>
<dbReference type="GO" id="GO:0016787">
    <property type="term" value="F:hydrolase activity"/>
    <property type="evidence" value="ECO:0007669"/>
    <property type="project" value="UniProtKB-KW"/>
</dbReference>
<keyword evidence="5 8" id="KW-0378">Hydrolase</keyword>